<keyword evidence="2" id="KW-0680">Restriction system</keyword>
<name>A0A8J3CZG1_9BACT</name>
<dbReference type="Gene3D" id="1.10.287.1120">
    <property type="entry name" value="Bipartite methylase S protein"/>
    <property type="match status" value="1"/>
</dbReference>
<dbReference type="GO" id="GO:0009307">
    <property type="term" value="P:DNA restriction-modification system"/>
    <property type="evidence" value="ECO:0007669"/>
    <property type="project" value="UniProtKB-KW"/>
</dbReference>
<reference evidence="5" key="2">
    <citation type="submission" date="2020-09" db="EMBL/GenBank/DDBJ databases">
        <authorList>
            <person name="Sun Q."/>
            <person name="Kim S."/>
        </authorList>
    </citation>
    <scope>NUCLEOTIDE SEQUENCE</scope>
    <source>
        <strain evidence="5">KCTC 23224</strain>
    </source>
</reference>
<evidence type="ECO:0000256" key="3">
    <source>
        <dbReference type="ARBA" id="ARBA00023125"/>
    </source>
</evidence>
<dbReference type="PANTHER" id="PTHR30408:SF12">
    <property type="entry name" value="TYPE I RESTRICTION ENZYME MJAVIII SPECIFICITY SUBUNIT"/>
    <property type="match status" value="1"/>
</dbReference>
<dbReference type="InterPro" id="IPR052021">
    <property type="entry name" value="Type-I_RS_S_subunit"/>
</dbReference>
<dbReference type="Pfam" id="PF01420">
    <property type="entry name" value="Methylase_S"/>
    <property type="match status" value="2"/>
</dbReference>
<sequence length="402" mass="45560">MEENQVHIPDGWDLKPLGEIFNFKYGSGLPTNQFSPSGYPVYGANGIIGWHSKYNYENQEILISCRGENSGLINLTEEKAFVTNNSIVCSEKFEIDKIYFYYNLKKIPRTAMVSGSAQPQVVVKDLNRIELLFPKSKTEQTTIARILSKVDEAIAQTEQLIAKYTRIKTGLMQDLLTKGIDEHGNIRSEETHEFKDSPLGRIPKEWEVKRLDQMTKPNSPIVYGILMPGKHFFGGIPVVKVKDIFDEKIHFGDLLFTNPKIALAFKRSELMKDDLLFTIRGTVGRCAFVPVELEGANITQDTARIRVKNEYKEYVRYTFETPDSKFYIQLNTIGQAVKGINLKALRELNILVPPPNEAQLIAKELNTSNNVLSAEAIKLRKLQSLKTGLMQDLLSGKVRVKI</sequence>
<evidence type="ECO:0000256" key="1">
    <source>
        <dbReference type="ARBA" id="ARBA00010923"/>
    </source>
</evidence>
<comment type="similarity">
    <text evidence="1">Belongs to the type-I restriction system S methylase family.</text>
</comment>
<dbReference type="CDD" id="cd17256">
    <property type="entry name" value="RMtype1_S_EcoJA65PI-TRD1-CR1_like"/>
    <property type="match status" value="1"/>
</dbReference>
<accession>A0A8J3CZG1</accession>
<evidence type="ECO:0000256" key="2">
    <source>
        <dbReference type="ARBA" id="ARBA00022747"/>
    </source>
</evidence>
<feature type="domain" description="Type I restriction modification DNA specificity" evidence="4">
    <location>
        <begin position="9"/>
        <end position="162"/>
    </location>
</feature>
<dbReference type="Proteomes" id="UP000642809">
    <property type="component" value="Unassembled WGS sequence"/>
</dbReference>
<dbReference type="PANTHER" id="PTHR30408">
    <property type="entry name" value="TYPE-1 RESTRICTION ENZYME ECOKI SPECIFICITY PROTEIN"/>
    <property type="match status" value="1"/>
</dbReference>
<reference evidence="5" key="1">
    <citation type="journal article" date="2014" name="Int. J. Syst. Evol. Microbiol.">
        <title>Complete genome sequence of Corynebacterium casei LMG S-19264T (=DSM 44701T), isolated from a smear-ripened cheese.</title>
        <authorList>
            <consortium name="US DOE Joint Genome Institute (JGI-PGF)"/>
            <person name="Walter F."/>
            <person name="Albersmeier A."/>
            <person name="Kalinowski J."/>
            <person name="Ruckert C."/>
        </authorList>
    </citation>
    <scope>NUCLEOTIDE SEQUENCE</scope>
    <source>
        <strain evidence="5">KCTC 23224</strain>
    </source>
</reference>
<protein>
    <recommendedName>
        <fullName evidence="4">Type I restriction modification DNA specificity domain-containing protein</fullName>
    </recommendedName>
</protein>
<proteinExistence type="inferred from homology"/>
<gene>
    <name evidence="5" type="ORF">GCM10008106_32340</name>
</gene>
<dbReference type="RefSeq" id="WP_189585144.1">
    <property type="nucleotide sequence ID" value="NZ_BMYF01000023.1"/>
</dbReference>
<dbReference type="EMBL" id="BMYF01000023">
    <property type="protein sequence ID" value="GHB49093.1"/>
    <property type="molecule type" value="Genomic_DNA"/>
</dbReference>
<evidence type="ECO:0000313" key="6">
    <source>
        <dbReference type="Proteomes" id="UP000642809"/>
    </source>
</evidence>
<dbReference type="CDD" id="cd17266">
    <property type="entry name" value="RMtype1_S_Sau1132ORF3780P-TRD2-CR2_like"/>
    <property type="match status" value="1"/>
</dbReference>
<dbReference type="InterPro" id="IPR044946">
    <property type="entry name" value="Restrct_endonuc_typeI_TRD_sf"/>
</dbReference>
<dbReference type="GO" id="GO:0003677">
    <property type="term" value="F:DNA binding"/>
    <property type="evidence" value="ECO:0007669"/>
    <property type="project" value="UniProtKB-KW"/>
</dbReference>
<dbReference type="SUPFAM" id="SSF116734">
    <property type="entry name" value="DNA methylase specificity domain"/>
    <property type="match status" value="2"/>
</dbReference>
<organism evidence="5 6">
    <name type="scientific">Mongoliitalea lutea</name>
    <dbReference type="NCBI Taxonomy" id="849756"/>
    <lineage>
        <taxon>Bacteria</taxon>
        <taxon>Pseudomonadati</taxon>
        <taxon>Bacteroidota</taxon>
        <taxon>Cytophagia</taxon>
        <taxon>Cytophagales</taxon>
        <taxon>Cyclobacteriaceae</taxon>
        <taxon>Mongoliitalea</taxon>
    </lineage>
</organism>
<keyword evidence="3" id="KW-0238">DNA-binding</keyword>
<keyword evidence="6" id="KW-1185">Reference proteome</keyword>
<evidence type="ECO:0000313" key="5">
    <source>
        <dbReference type="EMBL" id="GHB49093.1"/>
    </source>
</evidence>
<dbReference type="AlphaFoldDB" id="A0A8J3CZG1"/>
<comment type="caution">
    <text evidence="5">The sequence shown here is derived from an EMBL/GenBank/DDBJ whole genome shotgun (WGS) entry which is preliminary data.</text>
</comment>
<dbReference type="InterPro" id="IPR000055">
    <property type="entry name" value="Restrct_endonuc_typeI_TRD"/>
</dbReference>
<dbReference type="Gene3D" id="3.90.220.20">
    <property type="entry name" value="DNA methylase specificity domains"/>
    <property type="match status" value="2"/>
</dbReference>
<evidence type="ECO:0000259" key="4">
    <source>
        <dbReference type="Pfam" id="PF01420"/>
    </source>
</evidence>
<feature type="domain" description="Type I restriction modification DNA specificity" evidence="4">
    <location>
        <begin position="203"/>
        <end position="370"/>
    </location>
</feature>